<organism evidence="2 3">
    <name type="scientific">Bhargavaea changchunensis</name>
    <dbReference type="NCBI Taxonomy" id="2134037"/>
    <lineage>
        <taxon>Bacteria</taxon>
        <taxon>Bacillati</taxon>
        <taxon>Bacillota</taxon>
        <taxon>Bacilli</taxon>
        <taxon>Bacillales</taxon>
        <taxon>Caryophanaceae</taxon>
        <taxon>Bhargavaea</taxon>
    </lineage>
</organism>
<evidence type="ECO:0000313" key="3">
    <source>
        <dbReference type="Proteomes" id="UP001596483"/>
    </source>
</evidence>
<evidence type="ECO:0000313" key="2">
    <source>
        <dbReference type="EMBL" id="MFC7366223.1"/>
    </source>
</evidence>
<dbReference type="InterPro" id="IPR014922">
    <property type="entry name" value="YdhG-like"/>
</dbReference>
<dbReference type="Proteomes" id="UP001596483">
    <property type="component" value="Unassembled WGS sequence"/>
</dbReference>
<evidence type="ECO:0000259" key="1">
    <source>
        <dbReference type="Pfam" id="PF08818"/>
    </source>
</evidence>
<dbReference type="Pfam" id="PF08818">
    <property type="entry name" value="DUF1801"/>
    <property type="match status" value="1"/>
</dbReference>
<reference evidence="3" key="1">
    <citation type="journal article" date="2019" name="Int. J. Syst. Evol. Microbiol.">
        <title>The Global Catalogue of Microorganisms (GCM) 10K type strain sequencing project: providing services to taxonomists for standard genome sequencing and annotation.</title>
        <authorList>
            <consortium name="The Broad Institute Genomics Platform"/>
            <consortium name="The Broad Institute Genome Sequencing Center for Infectious Disease"/>
            <person name="Wu L."/>
            <person name="Ma J."/>
        </authorList>
    </citation>
    <scope>NUCLEOTIDE SEQUENCE [LARGE SCALE GENOMIC DNA]</scope>
    <source>
        <strain evidence="3">JCM 4738</strain>
    </source>
</reference>
<keyword evidence="3" id="KW-1185">Reference proteome</keyword>
<dbReference type="Gene3D" id="3.90.1150.200">
    <property type="match status" value="1"/>
</dbReference>
<name>A0ABW2NLI6_9BACL</name>
<gene>
    <name evidence="2" type="ORF">ACFQQH_13945</name>
</gene>
<comment type="caution">
    <text evidence="2">The sequence shown here is derived from an EMBL/GenBank/DDBJ whole genome shotgun (WGS) entry which is preliminary data.</text>
</comment>
<dbReference type="SUPFAM" id="SSF159888">
    <property type="entry name" value="YdhG-like"/>
    <property type="match status" value="1"/>
</dbReference>
<feature type="domain" description="YdhG-like" evidence="1">
    <location>
        <begin position="16"/>
        <end position="111"/>
    </location>
</feature>
<accession>A0ABW2NLI6</accession>
<dbReference type="RefSeq" id="WP_157294291.1">
    <property type="nucleotide sequence ID" value="NZ_JBHTCT010000036.1"/>
</dbReference>
<sequence length="123" mass="14583">MEVFKEYLISIDHPDHRERMEELLGWVAETYPELEPVIKWNQPMFTHHGTYIIGFSVAKNHLSVAPEEATMVKFGEDIESSGLTYTKGLVRMPWKKEVDYDLLRKFIEFNIKDKADCNTFWRQ</sequence>
<proteinExistence type="predicted"/>
<protein>
    <submittedName>
        <fullName evidence="2">Iron chaperone</fullName>
    </submittedName>
</protein>
<dbReference type="EMBL" id="JBHTCT010000036">
    <property type="protein sequence ID" value="MFC7366223.1"/>
    <property type="molecule type" value="Genomic_DNA"/>
</dbReference>